<name>A0A1A9V4L5_GLOAU</name>
<protein>
    <submittedName>
        <fullName evidence="2">Uncharacterized protein</fullName>
    </submittedName>
</protein>
<evidence type="ECO:0000256" key="1">
    <source>
        <dbReference type="SAM" id="Phobius"/>
    </source>
</evidence>
<keyword evidence="1" id="KW-0812">Transmembrane</keyword>
<evidence type="ECO:0000313" key="3">
    <source>
        <dbReference type="Proteomes" id="UP000078200"/>
    </source>
</evidence>
<accession>A0A1A9V4L5</accession>
<evidence type="ECO:0000313" key="2">
    <source>
        <dbReference type="EnsemblMetazoa" id="GAUT025727-PA"/>
    </source>
</evidence>
<dbReference type="Proteomes" id="UP000078200">
    <property type="component" value="Unassembled WGS sequence"/>
</dbReference>
<sequence>MEYKYTPPTLLCVIHIIVVVLVGNVIVVIVKKSQSVHRLSPSSPCKPQINRYFRRIPSQSIDKRVTGVFKMKRIIEQYALHPHNFCPCNKSNILPASDVQISRIKKYYIHI</sequence>
<keyword evidence="1" id="KW-1133">Transmembrane helix</keyword>
<dbReference type="VEuPathDB" id="VectorBase:GAUT025727"/>
<keyword evidence="3" id="KW-1185">Reference proteome</keyword>
<organism evidence="2 3">
    <name type="scientific">Glossina austeni</name>
    <name type="common">Savannah tsetse fly</name>
    <dbReference type="NCBI Taxonomy" id="7395"/>
    <lineage>
        <taxon>Eukaryota</taxon>
        <taxon>Metazoa</taxon>
        <taxon>Ecdysozoa</taxon>
        <taxon>Arthropoda</taxon>
        <taxon>Hexapoda</taxon>
        <taxon>Insecta</taxon>
        <taxon>Pterygota</taxon>
        <taxon>Neoptera</taxon>
        <taxon>Endopterygota</taxon>
        <taxon>Diptera</taxon>
        <taxon>Brachycera</taxon>
        <taxon>Muscomorpha</taxon>
        <taxon>Hippoboscoidea</taxon>
        <taxon>Glossinidae</taxon>
        <taxon>Glossina</taxon>
    </lineage>
</organism>
<keyword evidence="1" id="KW-0472">Membrane</keyword>
<dbReference type="AlphaFoldDB" id="A0A1A9V4L5"/>
<proteinExistence type="predicted"/>
<reference evidence="2" key="1">
    <citation type="submission" date="2020-05" db="UniProtKB">
        <authorList>
            <consortium name="EnsemblMetazoa"/>
        </authorList>
    </citation>
    <scope>IDENTIFICATION</scope>
    <source>
        <strain evidence="2">TTRI</strain>
    </source>
</reference>
<feature type="transmembrane region" description="Helical" evidence="1">
    <location>
        <begin position="6"/>
        <end position="30"/>
    </location>
</feature>
<dbReference type="EnsemblMetazoa" id="GAUT025727-RA">
    <property type="protein sequence ID" value="GAUT025727-PA"/>
    <property type="gene ID" value="GAUT025727"/>
</dbReference>